<evidence type="ECO:0000256" key="17">
    <source>
        <dbReference type="SAM" id="SignalP"/>
    </source>
</evidence>
<dbReference type="PANTHER" id="PTHR22888:SF9">
    <property type="entry name" value="CYTOCHROME C OXIDASE SUBUNIT 2"/>
    <property type="match status" value="1"/>
</dbReference>
<feature type="transmembrane region" description="Helical" evidence="16">
    <location>
        <begin position="88"/>
        <end position="111"/>
    </location>
</feature>
<dbReference type="Pfam" id="PF02790">
    <property type="entry name" value="COX2_TM"/>
    <property type="match status" value="1"/>
</dbReference>
<comment type="subcellular location">
    <subcellularLocation>
        <location evidence="14">Cell membrane</location>
        <topology evidence="14">Multi-pass membrane protein</topology>
    </subcellularLocation>
    <subcellularLocation>
        <location evidence="1">Membrane</location>
        <topology evidence="1">Multi-pass membrane protein</topology>
    </subcellularLocation>
</comment>
<keyword evidence="7" id="KW-1278">Translocase</keyword>
<organism evidence="20 21">
    <name type="scientific">Henriciella barbarensis</name>
    <dbReference type="NCBI Taxonomy" id="86342"/>
    <lineage>
        <taxon>Bacteria</taxon>
        <taxon>Pseudomonadati</taxon>
        <taxon>Pseudomonadota</taxon>
        <taxon>Alphaproteobacteria</taxon>
        <taxon>Hyphomonadales</taxon>
        <taxon>Hyphomonadaceae</taxon>
        <taxon>Henriciella</taxon>
    </lineage>
</organism>
<dbReference type="InterPro" id="IPR045187">
    <property type="entry name" value="CcO_II"/>
</dbReference>
<evidence type="ECO:0000256" key="9">
    <source>
        <dbReference type="ARBA" id="ARBA00022989"/>
    </source>
</evidence>
<dbReference type="SUPFAM" id="SSF49503">
    <property type="entry name" value="Cupredoxins"/>
    <property type="match status" value="1"/>
</dbReference>
<protein>
    <recommendedName>
        <fullName evidence="15">Cytochrome c oxidase subunit 2</fullName>
        <ecNumber evidence="15">7.1.1.9</ecNumber>
    </recommendedName>
</protein>
<dbReference type="PROSITE" id="PS50999">
    <property type="entry name" value="COX2_TM"/>
    <property type="match status" value="1"/>
</dbReference>
<evidence type="ECO:0000256" key="3">
    <source>
        <dbReference type="ARBA" id="ARBA00022448"/>
    </source>
</evidence>
<evidence type="ECO:0000256" key="10">
    <source>
        <dbReference type="ARBA" id="ARBA00023008"/>
    </source>
</evidence>
<dbReference type="Gene3D" id="1.10.287.90">
    <property type="match status" value="1"/>
</dbReference>
<dbReference type="NCBIfam" id="TIGR02866">
    <property type="entry name" value="CoxB"/>
    <property type="match status" value="1"/>
</dbReference>
<dbReference type="RefSeq" id="WP_119380052.1">
    <property type="nucleotide sequence ID" value="NZ_QWGB01000007.1"/>
</dbReference>
<dbReference type="EC" id="7.1.1.9" evidence="15"/>
<dbReference type="InterPro" id="IPR008972">
    <property type="entry name" value="Cupredoxin"/>
</dbReference>
<keyword evidence="6 15" id="KW-0479">Metal-binding</keyword>
<evidence type="ECO:0000313" key="21">
    <source>
        <dbReference type="Proteomes" id="UP000265431"/>
    </source>
</evidence>
<dbReference type="GO" id="GO:0016491">
    <property type="term" value="F:oxidoreductase activity"/>
    <property type="evidence" value="ECO:0007669"/>
    <property type="project" value="UniProtKB-KW"/>
</dbReference>
<dbReference type="OrthoDB" id="9781261at2"/>
<keyword evidence="11 16" id="KW-0472">Membrane</keyword>
<comment type="cofactor">
    <cofactor evidence="15">
        <name>Cu cation</name>
        <dbReference type="ChEBI" id="CHEBI:23378"/>
    </cofactor>
    <text evidence="15">Binds a copper A center.</text>
</comment>
<evidence type="ECO:0000313" key="20">
    <source>
        <dbReference type="EMBL" id="RIJ22133.1"/>
    </source>
</evidence>
<evidence type="ECO:0000256" key="7">
    <source>
        <dbReference type="ARBA" id="ARBA00022967"/>
    </source>
</evidence>
<keyword evidence="5 14" id="KW-0812">Transmembrane</keyword>
<evidence type="ECO:0000256" key="12">
    <source>
        <dbReference type="ARBA" id="ARBA00024688"/>
    </source>
</evidence>
<gene>
    <name evidence="20" type="primary">coxB</name>
    <name evidence="20" type="ORF">D1224_11245</name>
</gene>
<dbReference type="Gene3D" id="2.60.40.420">
    <property type="entry name" value="Cupredoxins - blue copper proteins"/>
    <property type="match status" value="1"/>
</dbReference>
<comment type="similarity">
    <text evidence="2 14">Belongs to the cytochrome c oxidase subunit 2 family.</text>
</comment>
<keyword evidence="21" id="KW-1185">Reference proteome</keyword>
<dbReference type="AlphaFoldDB" id="A0A399QTL8"/>
<evidence type="ECO:0000256" key="1">
    <source>
        <dbReference type="ARBA" id="ARBA00004141"/>
    </source>
</evidence>
<dbReference type="GO" id="GO:0005886">
    <property type="term" value="C:plasma membrane"/>
    <property type="evidence" value="ECO:0007669"/>
    <property type="project" value="UniProtKB-SubCell"/>
</dbReference>
<dbReference type="EMBL" id="QWGB01000007">
    <property type="protein sequence ID" value="RIJ22133.1"/>
    <property type="molecule type" value="Genomic_DNA"/>
</dbReference>
<keyword evidence="8 14" id="KW-0249">Electron transport</keyword>
<dbReference type="GO" id="GO:0004129">
    <property type="term" value="F:cytochrome-c oxidase activity"/>
    <property type="evidence" value="ECO:0007669"/>
    <property type="project" value="UniProtKB-EC"/>
</dbReference>
<dbReference type="PROSITE" id="PS00078">
    <property type="entry name" value="COX2"/>
    <property type="match status" value="1"/>
</dbReference>
<comment type="catalytic activity">
    <reaction evidence="13 15">
        <text>4 Fe(II)-[cytochrome c] + O2 + 8 H(+)(in) = 4 Fe(III)-[cytochrome c] + 2 H2O + 4 H(+)(out)</text>
        <dbReference type="Rhea" id="RHEA:11436"/>
        <dbReference type="Rhea" id="RHEA-COMP:10350"/>
        <dbReference type="Rhea" id="RHEA-COMP:14399"/>
        <dbReference type="ChEBI" id="CHEBI:15377"/>
        <dbReference type="ChEBI" id="CHEBI:15378"/>
        <dbReference type="ChEBI" id="CHEBI:15379"/>
        <dbReference type="ChEBI" id="CHEBI:29033"/>
        <dbReference type="ChEBI" id="CHEBI:29034"/>
        <dbReference type="EC" id="7.1.1.9"/>
    </reaction>
</comment>
<keyword evidence="4 14" id="KW-0679">Respiratory chain</keyword>
<feature type="chain" id="PRO_5017416153" description="Cytochrome c oxidase subunit 2" evidence="17">
    <location>
        <begin position="20"/>
        <end position="317"/>
    </location>
</feature>
<evidence type="ECO:0000256" key="16">
    <source>
        <dbReference type="SAM" id="Phobius"/>
    </source>
</evidence>
<keyword evidence="10 15" id="KW-0186">Copper</keyword>
<reference evidence="20 21" key="1">
    <citation type="submission" date="2018-08" db="EMBL/GenBank/DDBJ databases">
        <title>Henriciella mobilis sp. nov., isolated from seawater.</title>
        <authorList>
            <person name="Cheng H."/>
            <person name="Wu Y.-H."/>
            <person name="Xu X.-W."/>
            <person name="Guo L.-L."/>
        </authorList>
    </citation>
    <scope>NUCLEOTIDE SEQUENCE [LARGE SCALE GENOMIC DNA]</scope>
    <source>
        <strain evidence="20 21">CCUG66934</strain>
    </source>
</reference>
<dbReference type="InterPro" id="IPR001505">
    <property type="entry name" value="Copper_CuA"/>
</dbReference>
<feature type="transmembrane region" description="Helical" evidence="16">
    <location>
        <begin position="43"/>
        <end position="67"/>
    </location>
</feature>
<comment type="caution">
    <text evidence="20">The sequence shown here is derived from an EMBL/GenBank/DDBJ whole genome shotgun (WGS) entry which is preliminary data.</text>
</comment>
<comment type="function">
    <text evidence="12 15">Subunits I and II form the functional core of the enzyme complex. Electrons originating in cytochrome c are transferred via heme a and Cu(A) to the binuclear center formed by heme a3 and Cu(B).</text>
</comment>
<dbReference type="Proteomes" id="UP000265431">
    <property type="component" value="Unassembled WGS sequence"/>
</dbReference>
<evidence type="ECO:0000256" key="6">
    <source>
        <dbReference type="ARBA" id="ARBA00022723"/>
    </source>
</evidence>
<keyword evidence="17" id="KW-0732">Signal</keyword>
<feature type="domain" description="Cytochrome oxidase subunit II copper A binding" evidence="18">
    <location>
        <begin position="138"/>
        <end position="282"/>
    </location>
</feature>
<dbReference type="InterPro" id="IPR014222">
    <property type="entry name" value="Cyt_c_oxidase_su2"/>
</dbReference>
<dbReference type="PRINTS" id="PR01166">
    <property type="entry name" value="CYCOXIDASEII"/>
</dbReference>
<dbReference type="InterPro" id="IPR002429">
    <property type="entry name" value="CcO_II-like_C"/>
</dbReference>
<dbReference type="SUPFAM" id="SSF81464">
    <property type="entry name" value="Cytochrome c oxidase subunit II-like, transmembrane region"/>
    <property type="match status" value="1"/>
</dbReference>
<sequence>MRFLVALLSILPFSAAAYAAVPEEGGLNLQASATRIMERLHWFHNYLLVIITLITLFVLALIVWVAIKYNKRANPVARKFSHNTPIEIVWTVVPVLILVAIAGPSFSNLFYQENQPDLEVIATAEDDNPNIYPDAAAQGWITVKAQGNQWNWTYSFPDELDDGGYPVEFVSNPLQRGLSSDQDTEAARGPRNLSTDYPLVLPVNRYIRYQTAASDVIHSWTVPAFGVKTDAVPGRLNEGWFLVEEEGTYYGQCSELCGKDHAYMPIEVRVVDQETYDTWISTLRSGDFDGAFGALDQAQVASNSDRTGAETRLARAE</sequence>
<evidence type="ECO:0000256" key="13">
    <source>
        <dbReference type="ARBA" id="ARBA00047816"/>
    </source>
</evidence>
<evidence type="ECO:0000256" key="5">
    <source>
        <dbReference type="ARBA" id="ARBA00022692"/>
    </source>
</evidence>
<evidence type="ECO:0000259" key="19">
    <source>
        <dbReference type="PROSITE" id="PS50999"/>
    </source>
</evidence>
<evidence type="ECO:0000256" key="11">
    <source>
        <dbReference type="ARBA" id="ARBA00023136"/>
    </source>
</evidence>
<dbReference type="GO" id="GO:0042773">
    <property type="term" value="P:ATP synthesis coupled electron transport"/>
    <property type="evidence" value="ECO:0007669"/>
    <property type="project" value="TreeGrafter"/>
</dbReference>
<keyword evidence="3 14" id="KW-0813">Transport</keyword>
<feature type="domain" description="Cytochrome oxidase subunit II transmembrane region profile" evidence="19">
    <location>
        <begin position="21"/>
        <end position="116"/>
    </location>
</feature>
<proteinExistence type="inferred from homology"/>
<keyword evidence="9 16" id="KW-1133">Transmembrane helix</keyword>
<dbReference type="InterPro" id="IPR011759">
    <property type="entry name" value="Cyt_c_oxidase_su2_TM_dom"/>
</dbReference>
<evidence type="ECO:0000256" key="4">
    <source>
        <dbReference type="ARBA" id="ARBA00022660"/>
    </source>
</evidence>
<accession>A0A399QTL8</accession>
<evidence type="ECO:0000259" key="18">
    <source>
        <dbReference type="PROSITE" id="PS50857"/>
    </source>
</evidence>
<evidence type="ECO:0000256" key="15">
    <source>
        <dbReference type="RuleBase" id="RU004024"/>
    </source>
</evidence>
<dbReference type="PROSITE" id="PS50857">
    <property type="entry name" value="COX2_CUA"/>
    <property type="match status" value="1"/>
</dbReference>
<feature type="signal peptide" evidence="17">
    <location>
        <begin position="1"/>
        <end position="19"/>
    </location>
</feature>
<name>A0A399QTL8_9PROT</name>
<dbReference type="GO" id="GO:0005507">
    <property type="term" value="F:copper ion binding"/>
    <property type="evidence" value="ECO:0007669"/>
    <property type="project" value="InterPro"/>
</dbReference>
<dbReference type="Pfam" id="PF00116">
    <property type="entry name" value="COX2"/>
    <property type="match status" value="1"/>
</dbReference>
<evidence type="ECO:0000256" key="14">
    <source>
        <dbReference type="RuleBase" id="RU000456"/>
    </source>
</evidence>
<dbReference type="InterPro" id="IPR036257">
    <property type="entry name" value="Cyt_c_oxidase_su2_TM_sf"/>
</dbReference>
<evidence type="ECO:0000256" key="8">
    <source>
        <dbReference type="ARBA" id="ARBA00022982"/>
    </source>
</evidence>
<keyword evidence="20" id="KW-0560">Oxidoreductase</keyword>
<evidence type="ECO:0000256" key="2">
    <source>
        <dbReference type="ARBA" id="ARBA00007866"/>
    </source>
</evidence>
<dbReference type="PANTHER" id="PTHR22888">
    <property type="entry name" value="CYTOCHROME C OXIDASE, SUBUNIT II"/>
    <property type="match status" value="1"/>
</dbReference>